<evidence type="ECO:0000313" key="2">
    <source>
        <dbReference type="EMBL" id="KAA6325662.1"/>
    </source>
</evidence>
<feature type="region of interest" description="Disordered" evidence="1">
    <location>
        <begin position="13"/>
        <end position="45"/>
    </location>
</feature>
<sequence>DAVNNVLFHKNLYKQHRNQYSRKGKRKKQPKGSMVMNSGCEELTI</sequence>
<proteinExistence type="predicted"/>
<dbReference type="AlphaFoldDB" id="A0A5J4QVY9"/>
<feature type="compositionally biased region" description="Basic residues" evidence="1">
    <location>
        <begin position="13"/>
        <end position="30"/>
    </location>
</feature>
<organism evidence="2">
    <name type="scientific">termite gut metagenome</name>
    <dbReference type="NCBI Taxonomy" id="433724"/>
    <lineage>
        <taxon>unclassified sequences</taxon>
        <taxon>metagenomes</taxon>
        <taxon>organismal metagenomes</taxon>
    </lineage>
</organism>
<evidence type="ECO:0000256" key="1">
    <source>
        <dbReference type="SAM" id="MobiDB-lite"/>
    </source>
</evidence>
<dbReference type="EMBL" id="SNRY01002319">
    <property type="protein sequence ID" value="KAA6325662.1"/>
    <property type="molecule type" value="Genomic_DNA"/>
</dbReference>
<comment type="caution">
    <text evidence="2">The sequence shown here is derived from an EMBL/GenBank/DDBJ whole genome shotgun (WGS) entry which is preliminary data.</text>
</comment>
<feature type="non-terminal residue" evidence="2">
    <location>
        <position position="1"/>
    </location>
</feature>
<reference evidence="2" key="1">
    <citation type="submission" date="2019-03" db="EMBL/GenBank/DDBJ databases">
        <title>Single cell metagenomics reveals metabolic interactions within the superorganism composed of flagellate Streblomastix strix and complex community of Bacteroidetes bacteria on its surface.</title>
        <authorList>
            <person name="Treitli S.C."/>
            <person name="Kolisko M."/>
            <person name="Husnik F."/>
            <person name="Keeling P."/>
            <person name="Hampl V."/>
        </authorList>
    </citation>
    <scope>NUCLEOTIDE SEQUENCE</scope>
    <source>
        <strain evidence="2">STM</strain>
    </source>
</reference>
<protein>
    <submittedName>
        <fullName evidence="2">Uncharacterized protein</fullName>
    </submittedName>
</protein>
<accession>A0A5J4QVY9</accession>
<name>A0A5J4QVY9_9ZZZZ</name>
<gene>
    <name evidence="2" type="ORF">EZS27_025147</name>
</gene>